<proteinExistence type="predicted"/>
<comment type="caution">
    <text evidence="2">The sequence shown here is derived from an EMBL/GenBank/DDBJ whole genome shotgun (WGS) entry which is preliminary data.</text>
</comment>
<keyword evidence="3" id="KW-1185">Reference proteome</keyword>
<organism evidence="2 3">
    <name type="scientific">Permianibacter aggregans</name>
    <dbReference type="NCBI Taxonomy" id="1510150"/>
    <lineage>
        <taxon>Bacteria</taxon>
        <taxon>Pseudomonadati</taxon>
        <taxon>Pseudomonadota</taxon>
        <taxon>Gammaproteobacteria</taxon>
        <taxon>Pseudomonadales</taxon>
        <taxon>Pseudomonadaceae</taxon>
        <taxon>Permianibacter</taxon>
    </lineage>
</organism>
<keyword evidence="1" id="KW-0175">Coiled coil</keyword>
<accession>A0A4R6UV77</accession>
<name>A0A4R6UV77_9GAMM</name>
<evidence type="ECO:0000256" key="1">
    <source>
        <dbReference type="SAM" id="Coils"/>
    </source>
</evidence>
<dbReference type="InterPro" id="IPR027417">
    <property type="entry name" value="P-loop_NTPase"/>
</dbReference>
<reference evidence="2 3" key="1">
    <citation type="submission" date="2019-03" db="EMBL/GenBank/DDBJ databases">
        <title>Genomic Encyclopedia of Type Strains, Phase IV (KMG-IV): sequencing the most valuable type-strain genomes for metagenomic binning, comparative biology and taxonomic classification.</title>
        <authorList>
            <person name="Goeker M."/>
        </authorList>
    </citation>
    <scope>NUCLEOTIDE SEQUENCE [LARGE SCALE GENOMIC DNA]</scope>
    <source>
        <strain evidence="2 3">DSM 103792</strain>
    </source>
</reference>
<dbReference type="AlphaFoldDB" id="A0A4R6UV77"/>
<protein>
    <recommendedName>
        <fullName evidence="4">Sulfotransferase family protein</fullName>
    </recommendedName>
</protein>
<dbReference type="SUPFAM" id="SSF52540">
    <property type="entry name" value="P-loop containing nucleoside triphosphate hydrolases"/>
    <property type="match status" value="1"/>
</dbReference>
<gene>
    <name evidence="2" type="ORF">EV696_10190</name>
</gene>
<dbReference type="Proteomes" id="UP000295375">
    <property type="component" value="Unassembled WGS sequence"/>
</dbReference>
<feature type="coiled-coil region" evidence="1">
    <location>
        <begin position="26"/>
        <end position="123"/>
    </location>
</feature>
<sequence>MNALFKWVGLLAPPIRRIHAQRDEYARRLEANAHQNEQLRTKFEQENSILSNIALGLRAKIEQMEQAAREQIERERCLLQERNQANEKMVSIAEERAKCQKELDLQKTEINQLRRLVKSKRRTILKFRKRLTSEREQHKEARAIASIYQKKLRVAEAQVQGMIRLLREERVHNAVTSTGQSRVASLSTSSNFERNQSLRKLHIIGFARSGTTITMDILNSSPDVFIFNELNLHALRHDITVFRDYGGDNFLEQFLARKMAELPQLYKGAIVPDVIESFSTPDELITALMGQFQYVGDKIALAARDFSGRSDIELIDEFVRRERNATLIFCLRKPSEILYSVSKMFPGANIAEWFDCICRYMNLALRAFLHSNSAMLVFHAGINCKLISDLETVLGINCQISINAVGRKFQHKSIDYPSEISERCCEIDVKFIELENHLTAGEIALVFSRTDFLVKKIAEFIRFLEQMADLK</sequence>
<dbReference type="EMBL" id="SNYM01000001">
    <property type="protein sequence ID" value="TDQ51121.1"/>
    <property type="molecule type" value="Genomic_DNA"/>
</dbReference>
<evidence type="ECO:0000313" key="3">
    <source>
        <dbReference type="Proteomes" id="UP000295375"/>
    </source>
</evidence>
<evidence type="ECO:0008006" key="4">
    <source>
        <dbReference type="Google" id="ProtNLM"/>
    </source>
</evidence>
<dbReference type="RefSeq" id="WP_133586976.1">
    <property type="nucleotide sequence ID" value="NZ_CP037953.1"/>
</dbReference>
<evidence type="ECO:0000313" key="2">
    <source>
        <dbReference type="EMBL" id="TDQ51121.1"/>
    </source>
</evidence>
<dbReference type="OrthoDB" id="9815894at2"/>
<dbReference type="Gene3D" id="3.40.50.300">
    <property type="entry name" value="P-loop containing nucleotide triphosphate hydrolases"/>
    <property type="match status" value="1"/>
</dbReference>